<evidence type="ECO:0000313" key="1">
    <source>
        <dbReference type="EMBL" id="QWG24147.1"/>
    </source>
</evidence>
<keyword evidence="2" id="KW-1185">Reference proteome</keyword>
<dbReference type="AlphaFoldDB" id="A0A975RXF0"/>
<sequence>MPGYLTALGISTESHCFIGDQRATSITSGTLAVLDPRVTMGTGWIGNSTSIGGSYLLQTPSGVGYFDFVPGYSFTSCRIWYARSTGLSTAIGVYIDDVLNTTINSSVAPAAFSYIDISIPGGALKVSFKNNAVSGNSDVVGVECFRAGQTVILSQVGYCGAKGNSLTAATNPWFSLPAQPLLGAHLTTLGLMVNDVNSGTDVVTWKSQISSIIAAGIATSDFVLLVDGVCQGANWTNGLYDSYITAVHELAAANVGVIVVDMRDALGQTNAAAVGSGYMDSLTTNHPNATGHDVISQLLANKIKLAA</sequence>
<evidence type="ECO:0000313" key="2">
    <source>
        <dbReference type="Proteomes" id="UP000676951"/>
    </source>
</evidence>
<dbReference type="Gene3D" id="3.40.50.1110">
    <property type="entry name" value="SGNH hydrolase"/>
    <property type="match status" value="1"/>
</dbReference>
<proteinExistence type="predicted"/>
<dbReference type="RefSeq" id="WP_215604894.1">
    <property type="nucleotide sequence ID" value="NZ_CP076136.1"/>
</dbReference>
<name>A0A975RXF0_9BRAD</name>
<dbReference type="SUPFAM" id="SSF52266">
    <property type="entry name" value="SGNH hydrolase"/>
    <property type="match status" value="1"/>
</dbReference>
<dbReference type="GO" id="GO:0016788">
    <property type="term" value="F:hydrolase activity, acting on ester bonds"/>
    <property type="evidence" value="ECO:0007669"/>
    <property type="project" value="UniProtKB-ARBA"/>
</dbReference>
<dbReference type="InterPro" id="IPR036514">
    <property type="entry name" value="SGNH_hydro_sf"/>
</dbReference>
<reference evidence="1 2" key="1">
    <citation type="submission" date="2021-06" db="EMBL/GenBank/DDBJ databases">
        <title>Bradyrhizobium sp. S2-11-4 Genome sequencing.</title>
        <authorList>
            <person name="Jin L."/>
        </authorList>
    </citation>
    <scope>NUCLEOTIDE SEQUENCE [LARGE SCALE GENOMIC DNA]</scope>
    <source>
        <strain evidence="1 2">S2-11-4</strain>
    </source>
</reference>
<dbReference type="Proteomes" id="UP000676951">
    <property type="component" value="Chromosome"/>
</dbReference>
<gene>
    <name evidence="1" type="ORF">KMZ93_04250</name>
</gene>
<accession>A0A975RXF0</accession>
<dbReference type="EMBL" id="CP076136">
    <property type="protein sequence ID" value="QWG24147.1"/>
    <property type="molecule type" value="Genomic_DNA"/>
</dbReference>
<protein>
    <submittedName>
        <fullName evidence="1">Uncharacterized protein</fullName>
    </submittedName>
</protein>
<organism evidence="1 2">
    <name type="scientific">Bradyrhizobium sediminis</name>
    <dbReference type="NCBI Taxonomy" id="2840469"/>
    <lineage>
        <taxon>Bacteria</taxon>
        <taxon>Pseudomonadati</taxon>
        <taxon>Pseudomonadota</taxon>
        <taxon>Alphaproteobacteria</taxon>
        <taxon>Hyphomicrobiales</taxon>
        <taxon>Nitrobacteraceae</taxon>
        <taxon>Bradyrhizobium</taxon>
    </lineage>
</organism>